<dbReference type="RefSeq" id="WP_044832442.1">
    <property type="nucleotide sequence ID" value="NZ_CP059735.1"/>
</dbReference>
<evidence type="ECO:0000256" key="1">
    <source>
        <dbReference type="SAM" id="SignalP"/>
    </source>
</evidence>
<evidence type="ECO:0000313" key="2">
    <source>
        <dbReference type="EMBL" id="WDE00826.1"/>
    </source>
</evidence>
<dbReference type="SUPFAM" id="SSF81901">
    <property type="entry name" value="HCP-like"/>
    <property type="match status" value="1"/>
</dbReference>
<name>A0AAF0C583_9GAMM</name>
<dbReference type="EMBL" id="CP059735">
    <property type="protein sequence ID" value="WDE00826.1"/>
    <property type="molecule type" value="Genomic_DNA"/>
</dbReference>
<dbReference type="AlphaFoldDB" id="A0AAF0C583"/>
<proteinExistence type="predicted"/>
<reference evidence="2 3" key="1">
    <citation type="journal article" date="2015" name="Genome Announc.">
        <title>Draft Genome Sequences of Marine Isolates of Thalassomonas viridans and Thalassomonas actiniarum.</title>
        <authorList>
            <person name="Olonade I."/>
            <person name="van Zyl L.J."/>
            <person name="Trindade M."/>
        </authorList>
    </citation>
    <scope>NUCLEOTIDE SEQUENCE [LARGE SCALE GENOMIC DNA]</scope>
    <source>
        <strain evidence="2 3">A5K-106</strain>
    </source>
</reference>
<reference evidence="2 3" key="2">
    <citation type="journal article" date="2022" name="Mar. Drugs">
        <title>Bioassay-Guided Fractionation Leads to the Detection of Cholic Acid Generated by the Rare Thalassomonas sp.</title>
        <authorList>
            <person name="Pheiffer F."/>
            <person name="Schneider Y.K."/>
            <person name="Hansen E.H."/>
            <person name="Andersen J.H."/>
            <person name="Isaksson J."/>
            <person name="Busche T."/>
            <person name="R C."/>
            <person name="Kalinowski J."/>
            <person name="Zyl L.V."/>
            <person name="Trindade M."/>
        </authorList>
    </citation>
    <scope>NUCLEOTIDE SEQUENCE [LARGE SCALE GENOMIC DNA]</scope>
    <source>
        <strain evidence="2 3">A5K-106</strain>
    </source>
</reference>
<feature type="chain" id="PRO_5041947926" evidence="1">
    <location>
        <begin position="22"/>
        <end position="298"/>
    </location>
</feature>
<dbReference type="InterPro" id="IPR011990">
    <property type="entry name" value="TPR-like_helical_dom_sf"/>
</dbReference>
<keyword evidence="3" id="KW-1185">Reference proteome</keyword>
<keyword evidence="1" id="KW-0732">Signal</keyword>
<feature type="signal peptide" evidence="1">
    <location>
        <begin position="1"/>
        <end position="21"/>
    </location>
</feature>
<organism evidence="2 3">
    <name type="scientific">Thalassomonas actiniarum</name>
    <dbReference type="NCBI Taxonomy" id="485447"/>
    <lineage>
        <taxon>Bacteria</taxon>
        <taxon>Pseudomonadati</taxon>
        <taxon>Pseudomonadota</taxon>
        <taxon>Gammaproteobacteria</taxon>
        <taxon>Alteromonadales</taxon>
        <taxon>Colwelliaceae</taxon>
        <taxon>Thalassomonas</taxon>
    </lineage>
</organism>
<dbReference type="Proteomes" id="UP000032568">
    <property type="component" value="Chromosome"/>
</dbReference>
<evidence type="ECO:0000313" key="3">
    <source>
        <dbReference type="Proteomes" id="UP000032568"/>
    </source>
</evidence>
<dbReference type="Gene3D" id="1.25.40.10">
    <property type="entry name" value="Tetratricopeptide repeat domain"/>
    <property type="match status" value="1"/>
</dbReference>
<protein>
    <submittedName>
        <fullName evidence="2">Sel1 repeat family protein</fullName>
    </submittedName>
</protein>
<gene>
    <name evidence="2" type="ORF">SG35_009435</name>
</gene>
<sequence length="298" mass="34051">MKISATIFSLALPLLSLPALANDALIKSYAETIAALNTYQQITQQLDKKCETKYALSKLQVNEIDFLLRKQANITFTEFVTIFGDVELLTLNNQGVANDFIEKNGGCIPSLLALFHADLHKVYLDEIAKLRSYQEIFIFGDIKKSEKELQAFAKEKVQNYQHLPIEEIKELARSLEIGYYQYSLASLGKIQINLRQATELLLFVVKQTEDPEVYHDLGRLMQWRNPTQAFNYFEKSAQLGDVDGLIWLGTYYSCNKDNVKALYWLNKASTGEPDYVEDIKLEIQDLGMPTNCLNGWPR</sequence>
<dbReference type="KEGG" id="tact:SG35_009435"/>
<accession>A0AAF0C583</accession>